<feature type="domain" description="SH2" evidence="3">
    <location>
        <begin position="572"/>
        <end position="663"/>
    </location>
</feature>
<feature type="compositionally biased region" description="Basic and acidic residues" evidence="2">
    <location>
        <begin position="722"/>
        <end position="736"/>
    </location>
</feature>
<feature type="region of interest" description="Disordered" evidence="2">
    <location>
        <begin position="413"/>
        <end position="444"/>
    </location>
</feature>
<dbReference type="InterPro" id="IPR035849">
    <property type="entry name" value="Fes/Fps/Fer_SH2"/>
</dbReference>
<feature type="compositionally biased region" description="Polar residues" evidence="2">
    <location>
        <begin position="298"/>
        <end position="307"/>
    </location>
</feature>
<dbReference type="Pfam" id="PF07530">
    <property type="entry name" value="PRE_C2HC"/>
    <property type="match status" value="1"/>
</dbReference>
<dbReference type="Proteomes" id="UP001154078">
    <property type="component" value="Chromosome 6"/>
</dbReference>
<dbReference type="InterPro" id="IPR036875">
    <property type="entry name" value="Znf_CCHC_sf"/>
</dbReference>
<feature type="region of interest" description="Disordered" evidence="2">
    <location>
        <begin position="699"/>
        <end position="736"/>
    </location>
</feature>
<feature type="compositionally biased region" description="Polar residues" evidence="2">
    <location>
        <begin position="707"/>
        <end position="721"/>
    </location>
</feature>
<keyword evidence="5" id="KW-1185">Reference proteome</keyword>
<dbReference type="Gene3D" id="3.30.505.10">
    <property type="entry name" value="SH2 domain"/>
    <property type="match status" value="1"/>
</dbReference>
<evidence type="ECO:0000256" key="1">
    <source>
        <dbReference type="PROSITE-ProRule" id="PRU00191"/>
    </source>
</evidence>
<dbReference type="GO" id="GO:0003676">
    <property type="term" value="F:nucleic acid binding"/>
    <property type="evidence" value="ECO:0007669"/>
    <property type="project" value="InterPro"/>
</dbReference>
<dbReference type="InterPro" id="IPR000980">
    <property type="entry name" value="SH2"/>
</dbReference>
<proteinExistence type="predicted"/>
<evidence type="ECO:0000313" key="5">
    <source>
        <dbReference type="Proteomes" id="UP001154078"/>
    </source>
</evidence>
<dbReference type="FunFam" id="3.30.505.10:FF:000051">
    <property type="entry name" value="Tyrosine-protein kinase"/>
    <property type="match status" value="1"/>
</dbReference>
<feature type="region of interest" description="Disordered" evidence="2">
    <location>
        <begin position="1"/>
        <end position="71"/>
    </location>
</feature>
<dbReference type="EMBL" id="OV121137">
    <property type="protein sequence ID" value="CAH0559326.1"/>
    <property type="molecule type" value="Genomic_DNA"/>
</dbReference>
<dbReference type="SUPFAM" id="SSF57756">
    <property type="entry name" value="Retrovirus zinc finger-like domains"/>
    <property type="match status" value="1"/>
</dbReference>
<dbReference type="Pfam" id="PF00017">
    <property type="entry name" value="SH2"/>
    <property type="match status" value="1"/>
</dbReference>
<sequence>MEAAQQPPPVSDMETTPGSSQKRPHANSPDSPKKSKRRNSNASSTAIPTKSPEFPKEDTPSSEVQGLKPVPKKNTKISPIVIRSPENWITLSKEFSKLKLNISQARTISDGIKIFPMTENDHRGITKKLNNDKIPYHCFTLPSQRQLHVVVRGIPSDIPLEEVKADLVSQGLNITAISHMTNKATKKKYPMVLIQVPREQSHVYEVRYVCNLVVRVEAQRAKSGVSQCHRCQRFGHAQNLCAAPPECVRCGEGHLAKECQKSRDTPAVCANCGGSHPASYRGCPKFPKPTHIQAPKATPTSTGTQPSAPGRGGRKLDDVRDKYQKACRKLHLTHNEYVLLLCEAVEFEKDFRTVLLPGLLEHQQSLQEAFILSLLVEDSAGKLLPNQLTVDNLTVEWLRTKLNDLEASIKENQEKRNQLTNSHEGLANGKTTPTSEINNRLSTNVDTSKKEINELKCQERKMLKQTELIKSALNELGCEEVPSGCDLSLDNQTFISNSSEQGGSETHLSKRSPFNHQKLVKMLRKPFRRKSAPSSPVAPPRTRHSRSDSAPRSEGGDPVSITTNKSLVDEEWFHGVLPREEVVRLLTTDGDFLVRETTRNDECQTVLSVCWGGHKHFIVQTTAEGHYRFEGPAFPSIRELILYQFNSSLPVTGRSGAILYKPIPKERWELNNDDVNLLDKLGRVKKMQNFLGKLRRRIQGTAKKQQRNSGSENVQSNFTGRTQEKVLARRQDSQTV</sequence>
<protein>
    <recommendedName>
        <fullName evidence="3">SH2 domain-containing protein</fullName>
    </recommendedName>
</protein>
<feature type="compositionally biased region" description="Pro residues" evidence="2">
    <location>
        <begin position="1"/>
        <end position="10"/>
    </location>
</feature>
<dbReference type="PANTHER" id="PTHR33273">
    <property type="entry name" value="DOMAIN-CONTAINING PROTEIN, PUTATIVE-RELATED"/>
    <property type="match status" value="1"/>
</dbReference>
<feature type="region of interest" description="Disordered" evidence="2">
    <location>
        <begin position="291"/>
        <end position="316"/>
    </location>
</feature>
<name>A0A9P0BAM8_BRAAE</name>
<dbReference type="InterPro" id="IPR006579">
    <property type="entry name" value="Pre_C2HC_dom"/>
</dbReference>
<evidence type="ECO:0000259" key="3">
    <source>
        <dbReference type="PROSITE" id="PS50001"/>
    </source>
</evidence>
<dbReference type="InterPro" id="IPR027267">
    <property type="entry name" value="AH/BAR_dom_sf"/>
</dbReference>
<gene>
    <name evidence="4" type="ORF">MELIAE_LOCUS9433</name>
</gene>
<dbReference type="PANTHER" id="PTHR33273:SF2">
    <property type="entry name" value="ENDONUCLEASE_EXONUCLEASE_PHOSPHATASE DOMAIN-CONTAINING PROTEIN"/>
    <property type="match status" value="1"/>
</dbReference>
<dbReference type="SMART" id="SM00252">
    <property type="entry name" value="SH2"/>
    <property type="match status" value="1"/>
</dbReference>
<reference evidence="4" key="1">
    <citation type="submission" date="2021-12" db="EMBL/GenBank/DDBJ databases">
        <authorList>
            <person name="King R."/>
        </authorList>
    </citation>
    <scope>NUCLEOTIDE SEQUENCE</scope>
</reference>
<feature type="compositionally biased region" description="Basic and acidic residues" evidence="2">
    <location>
        <begin position="545"/>
        <end position="555"/>
    </location>
</feature>
<dbReference type="AlphaFoldDB" id="A0A9P0BAM8"/>
<feature type="compositionally biased region" description="Polar residues" evidence="2">
    <location>
        <begin position="418"/>
        <end position="444"/>
    </location>
</feature>
<dbReference type="PROSITE" id="PS50001">
    <property type="entry name" value="SH2"/>
    <property type="match status" value="1"/>
</dbReference>
<keyword evidence="1" id="KW-0727">SH2 domain</keyword>
<dbReference type="CDD" id="cd10361">
    <property type="entry name" value="SH2_Fps_family"/>
    <property type="match status" value="1"/>
</dbReference>
<dbReference type="OrthoDB" id="546826at2759"/>
<dbReference type="InterPro" id="IPR036860">
    <property type="entry name" value="SH2_dom_sf"/>
</dbReference>
<feature type="region of interest" description="Disordered" evidence="2">
    <location>
        <begin position="496"/>
        <end position="562"/>
    </location>
</feature>
<evidence type="ECO:0000313" key="4">
    <source>
        <dbReference type="EMBL" id="CAH0559326.1"/>
    </source>
</evidence>
<feature type="compositionally biased region" description="Polar residues" evidence="2">
    <location>
        <begin position="496"/>
        <end position="506"/>
    </location>
</feature>
<organism evidence="4 5">
    <name type="scientific">Brassicogethes aeneus</name>
    <name type="common">Rape pollen beetle</name>
    <name type="synonym">Meligethes aeneus</name>
    <dbReference type="NCBI Taxonomy" id="1431903"/>
    <lineage>
        <taxon>Eukaryota</taxon>
        <taxon>Metazoa</taxon>
        <taxon>Ecdysozoa</taxon>
        <taxon>Arthropoda</taxon>
        <taxon>Hexapoda</taxon>
        <taxon>Insecta</taxon>
        <taxon>Pterygota</taxon>
        <taxon>Neoptera</taxon>
        <taxon>Endopterygota</taxon>
        <taxon>Coleoptera</taxon>
        <taxon>Polyphaga</taxon>
        <taxon>Cucujiformia</taxon>
        <taxon>Nitidulidae</taxon>
        <taxon>Meligethinae</taxon>
        <taxon>Brassicogethes</taxon>
    </lineage>
</organism>
<dbReference type="Gene3D" id="4.10.60.10">
    <property type="entry name" value="Zinc finger, CCHC-type"/>
    <property type="match status" value="1"/>
</dbReference>
<feature type="compositionally biased region" description="Basic residues" evidence="2">
    <location>
        <begin position="518"/>
        <end position="531"/>
    </location>
</feature>
<dbReference type="Gene3D" id="1.20.1270.60">
    <property type="entry name" value="Arfaptin homology (AH) domain/BAR domain"/>
    <property type="match status" value="1"/>
</dbReference>
<dbReference type="SUPFAM" id="SSF55550">
    <property type="entry name" value="SH2 domain"/>
    <property type="match status" value="1"/>
</dbReference>
<dbReference type="SMART" id="SM00596">
    <property type="entry name" value="PRE_C2HC"/>
    <property type="match status" value="1"/>
</dbReference>
<evidence type="ECO:0000256" key="2">
    <source>
        <dbReference type="SAM" id="MobiDB-lite"/>
    </source>
</evidence>
<dbReference type="GO" id="GO:0008270">
    <property type="term" value="F:zinc ion binding"/>
    <property type="evidence" value="ECO:0007669"/>
    <property type="project" value="InterPro"/>
</dbReference>
<accession>A0A9P0BAM8</accession>